<feature type="domain" description="Ketoreductase" evidence="2">
    <location>
        <begin position="9"/>
        <end position="199"/>
    </location>
</feature>
<dbReference type="PANTHER" id="PTHR43975">
    <property type="entry name" value="ZGC:101858"/>
    <property type="match status" value="1"/>
</dbReference>
<dbReference type="InterPro" id="IPR036291">
    <property type="entry name" value="NAD(P)-bd_dom_sf"/>
</dbReference>
<reference evidence="3 4" key="1">
    <citation type="submission" date="2024-06" db="EMBL/GenBank/DDBJ databases">
        <title>The Natural Products Discovery Center: Release of the First 8490 Sequenced Strains for Exploring Actinobacteria Biosynthetic Diversity.</title>
        <authorList>
            <person name="Kalkreuter E."/>
            <person name="Kautsar S.A."/>
            <person name="Yang D."/>
            <person name="Bader C.D."/>
            <person name="Teijaro C.N."/>
            <person name="Fluegel L."/>
            <person name="Davis C.M."/>
            <person name="Simpson J.R."/>
            <person name="Lauterbach L."/>
            <person name="Steele A.D."/>
            <person name="Gui C."/>
            <person name="Meng S."/>
            <person name="Li G."/>
            <person name="Viehrig K."/>
            <person name="Ye F."/>
            <person name="Su P."/>
            <person name="Kiefer A.F."/>
            <person name="Nichols A."/>
            <person name="Cepeda A.J."/>
            <person name="Yan W."/>
            <person name="Fan B."/>
            <person name="Jiang Y."/>
            <person name="Adhikari A."/>
            <person name="Zheng C.-J."/>
            <person name="Schuster L."/>
            <person name="Cowan T.M."/>
            <person name="Smanski M.J."/>
            <person name="Chevrette M.G."/>
            <person name="De Carvalho L.P.S."/>
            <person name="Shen B."/>
        </authorList>
    </citation>
    <scope>NUCLEOTIDE SEQUENCE [LARGE SCALE GENOMIC DNA]</scope>
    <source>
        <strain evidence="3 4">NPDC050671</strain>
    </source>
</reference>
<proteinExistence type="inferred from homology"/>
<dbReference type="EMBL" id="JBFAIH010000002">
    <property type="protein sequence ID" value="MEV0361889.1"/>
    <property type="molecule type" value="Genomic_DNA"/>
</dbReference>
<protein>
    <submittedName>
        <fullName evidence="3">SDR family NAD(P)-dependent oxidoreductase</fullName>
    </submittedName>
</protein>
<dbReference type="PRINTS" id="PR00080">
    <property type="entry name" value="SDRFAMILY"/>
</dbReference>
<dbReference type="Gene3D" id="3.40.50.720">
    <property type="entry name" value="NAD(P)-binding Rossmann-like Domain"/>
    <property type="match status" value="1"/>
</dbReference>
<evidence type="ECO:0000256" key="1">
    <source>
        <dbReference type="RuleBase" id="RU000363"/>
    </source>
</evidence>
<comment type="caution">
    <text evidence="3">The sequence shown here is derived from an EMBL/GenBank/DDBJ whole genome shotgun (WGS) entry which is preliminary data.</text>
</comment>
<comment type="similarity">
    <text evidence="1">Belongs to the short-chain dehydrogenases/reductases (SDR) family.</text>
</comment>
<dbReference type="RefSeq" id="WP_357973481.1">
    <property type="nucleotide sequence ID" value="NZ_JBFAIH010000002.1"/>
</dbReference>
<dbReference type="Proteomes" id="UP001551658">
    <property type="component" value="Unassembled WGS sequence"/>
</dbReference>
<dbReference type="InterPro" id="IPR057326">
    <property type="entry name" value="KR_dom"/>
</dbReference>
<accession>A0ABV3F2F2</accession>
<organism evidence="3 4">
    <name type="scientific">Nocardia fusca</name>
    <dbReference type="NCBI Taxonomy" id="941183"/>
    <lineage>
        <taxon>Bacteria</taxon>
        <taxon>Bacillati</taxon>
        <taxon>Actinomycetota</taxon>
        <taxon>Actinomycetes</taxon>
        <taxon>Mycobacteriales</taxon>
        <taxon>Nocardiaceae</taxon>
        <taxon>Nocardia</taxon>
    </lineage>
</organism>
<gene>
    <name evidence="3" type="ORF">AB0H72_04225</name>
</gene>
<name>A0ABV3F2F2_9NOCA</name>
<dbReference type="SMART" id="SM00822">
    <property type="entry name" value="PKS_KR"/>
    <property type="match status" value="1"/>
</dbReference>
<sequence length="248" mass="25876">MSHQPLDGSAALVTGAGCAIGRATAHHLVRAGAAVALVSDRGDRLERIVDDITMSGGKAIAVAADITDPALAYQAVEDTRERLGRLDVLVNGAGLMGLDTALHTPVEEWDRMVSLNVSALLHVTHAAVPYLIDAAATSPRQIADLVNVGSLAGRVARPAGSVDNLTAAGLNGFTESLRQELRPESVRVSVVAPGAVHETIHGAAHRPAGSMAERLQPEHVADAIAYIVTRERGVAVNELLIRAVGQTW</sequence>
<dbReference type="Pfam" id="PF00106">
    <property type="entry name" value="adh_short"/>
    <property type="match status" value="1"/>
</dbReference>
<keyword evidence="4" id="KW-1185">Reference proteome</keyword>
<evidence type="ECO:0000313" key="4">
    <source>
        <dbReference type="Proteomes" id="UP001551658"/>
    </source>
</evidence>
<dbReference type="InterPro" id="IPR002347">
    <property type="entry name" value="SDR_fam"/>
</dbReference>
<dbReference type="PANTHER" id="PTHR43975:SF2">
    <property type="entry name" value="EG:BACR7A4.14 PROTEIN-RELATED"/>
    <property type="match status" value="1"/>
</dbReference>
<evidence type="ECO:0000313" key="3">
    <source>
        <dbReference type="EMBL" id="MEV0361889.1"/>
    </source>
</evidence>
<evidence type="ECO:0000259" key="2">
    <source>
        <dbReference type="SMART" id="SM00822"/>
    </source>
</evidence>
<dbReference type="SUPFAM" id="SSF51735">
    <property type="entry name" value="NAD(P)-binding Rossmann-fold domains"/>
    <property type="match status" value="1"/>
</dbReference>
<dbReference type="PRINTS" id="PR00081">
    <property type="entry name" value="GDHRDH"/>
</dbReference>